<evidence type="ECO:0000256" key="1">
    <source>
        <dbReference type="SAM" id="Coils"/>
    </source>
</evidence>
<name>A0A1Z4N1F2_9CYAN</name>
<sequence length="100" mass="11020">MSLIKLSDAIENLREELRLAQEKGKNQSLQFDLQSIELELEVIAEGESGVSGKINWYIFGGGVDSKIKDASKHKLKLTLKAVDATGQPIRVSQLQEQLPG</sequence>
<dbReference type="Proteomes" id="UP000218785">
    <property type="component" value="Chromosome"/>
</dbReference>
<accession>A0A1Z4N1F2</accession>
<feature type="coiled-coil region" evidence="1">
    <location>
        <begin position="3"/>
        <end position="30"/>
    </location>
</feature>
<keyword evidence="1" id="KW-0175">Coiled coil</keyword>
<dbReference type="AlphaFoldDB" id="A0A1Z4N1F2"/>
<evidence type="ECO:0000313" key="3">
    <source>
        <dbReference type="EMBL" id="BAY99520.1"/>
    </source>
</evidence>
<dbReference type="RefSeq" id="WP_096577717.1">
    <property type="nucleotide sequence ID" value="NZ_CAWNJS010000001.1"/>
</dbReference>
<evidence type="ECO:0000259" key="2">
    <source>
        <dbReference type="Pfam" id="PF19631"/>
    </source>
</evidence>
<organism evidence="3 4">
    <name type="scientific">Tolypothrix tenuis PCC 7101</name>
    <dbReference type="NCBI Taxonomy" id="231146"/>
    <lineage>
        <taxon>Bacteria</taxon>
        <taxon>Bacillati</taxon>
        <taxon>Cyanobacteriota</taxon>
        <taxon>Cyanophyceae</taxon>
        <taxon>Nostocales</taxon>
        <taxon>Tolypothrichaceae</taxon>
        <taxon>Tolypothrix</taxon>
    </lineage>
</organism>
<keyword evidence="4" id="KW-1185">Reference proteome</keyword>
<dbReference type="EMBL" id="AP018248">
    <property type="protein sequence ID" value="BAY99520.1"/>
    <property type="molecule type" value="Genomic_DNA"/>
</dbReference>
<reference evidence="3 4" key="1">
    <citation type="submission" date="2017-06" db="EMBL/GenBank/DDBJ databases">
        <title>Genome sequencing of cyanobaciteial culture collection at National Institute for Environmental Studies (NIES).</title>
        <authorList>
            <person name="Hirose Y."/>
            <person name="Shimura Y."/>
            <person name="Fujisawa T."/>
            <person name="Nakamura Y."/>
            <person name="Kawachi M."/>
        </authorList>
    </citation>
    <scope>NUCLEOTIDE SEQUENCE [LARGE SCALE GENOMIC DNA]</scope>
    <source>
        <strain evidence="3 4">NIES-37</strain>
    </source>
</reference>
<protein>
    <recommendedName>
        <fullName evidence="2">Trypsin-co-occurring domain-containing protein</fullName>
    </recommendedName>
</protein>
<gene>
    <name evidence="3" type="ORF">NIES37_35030</name>
</gene>
<proteinExistence type="predicted"/>
<dbReference type="InterPro" id="IPR045608">
    <property type="entry name" value="Trypco2"/>
</dbReference>
<evidence type="ECO:0000313" key="4">
    <source>
        <dbReference type="Proteomes" id="UP000218785"/>
    </source>
</evidence>
<dbReference type="Pfam" id="PF19631">
    <property type="entry name" value="Trypco2"/>
    <property type="match status" value="1"/>
</dbReference>
<feature type="domain" description="Trypsin-co-occurring" evidence="2">
    <location>
        <begin position="4"/>
        <end position="80"/>
    </location>
</feature>
<dbReference type="KEGG" id="ttq:NIES37_35030"/>